<dbReference type="OrthoDB" id="2382798at2759"/>
<dbReference type="Proteomes" id="UP000615446">
    <property type="component" value="Unassembled WGS sequence"/>
</dbReference>
<dbReference type="SUPFAM" id="SSF56672">
    <property type="entry name" value="DNA/RNA polymerases"/>
    <property type="match status" value="1"/>
</dbReference>
<dbReference type="PROSITE" id="PS00116">
    <property type="entry name" value="DNA_POLYMERASE_B"/>
    <property type="match status" value="1"/>
</dbReference>
<protein>
    <submittedName>
        <fullName evidence="1">Uncharacterized protein LOC114539624</fullName>
    </submittedName>
</protein>
<dbReference type="GO" id="GO:0000166">
    <property type="term" value="F:nucleotide binding"/>
    <property type="evidence" value="ECO:0007669"/>
    <property type="project" value="InterPro"/>
</dbReference>
<evidence type="ECO:0000313" key="1">
    <source>
        <dbReference type="EMBL" id="GES98053.1"/>
    </source>
</evidence>
<dbReference type="EMBL" id="BLAL01000262">
    <property type="protein sequence ID" value="GES98053.1"/>
    <property type="molecule type" value="Genomic_DNA"/>
</dbReference>
<dbReference type="GO" id="GO:0003676">
    <property type="term" value="F:nucleic acid binding"/>
    <property type="evidence" value="ECO:0007669"/>
    <property type="project" value="InterPro"/>
</dbReference>
<dbReference type="AlphaFoldDB" id="A0A8H3M7T3"/>
<reference evidence="1" key="1">
    <citation type="submission" date="2019-10" db="EMBL/GenBank/DDBJ databases">
        <title>Conservation and host-specific expression of non-tandemly repeated heterogenous ribosome RNA gene in arbuscular mycorrhizal fungi.</title>
        <authorList>
            <person name="Maeda T."/>
            <person name="Kobayashi Y."/>
            <person name="Nakagawa T."/>
            <person name="Ezawa T."/>
            <person name="Yamaguchi K."/>
            <person name="Bino T."/>
            <person name="Nishimoto Y."/>
            <person name="Shigenobu S."/>
            <person name="Kawaguchi M."/>
        </authorList>
    </citation>
    <scope>NUCLEOTIDE SEQUENCE</scope>
    <source>
        <strain evidence="1">HR1</strain>
    </source>
</reference>
<name>A0A8H3M7T3_9GLOM</name>
<proteinExistence type="predicted"/>
<sequence length="514" mass="60485">MKGCNKHKANKWLLYLDANNLYGWAISQYLLTGGFQWLDLDKLPDIRSISPTAKRGSAWEVKLRYLENLHPAHSDYPLCPERQVVKRNELSPYQNNDLIDKLNGGKFAETEKLVATLETKDRYIIHYRNLQQCLELGMELEHVYRVLEFDQSPWLEPYITANTIRRHDTKNAFEKDLWKLMNNAVFGKTMEDVQRRTWVDLIFHGSNLIAVHRKQTNVVPNKPIYVRASILDLSKYYMYNFWYNHIKRKYGDRAKLCYTDTDSLIIKIETEDVYADMIEDADLYDFSDYPEDHPLLEKLPPDQWVILPDGTRELNNKKSYALETEDEYKNVQKAKGLKKSLVKKELTIDIYECCILEGVEDKPQTANFLRCERFVPYIIRQTKRSINPLDSKRWILNDRVTTWAIGDCRILAYLSALEQYGNDIPQEILADLDNIPASDIPASHISWKRIEEAQIRIIREALCLRYKKDSKLVSEYAGYVKNLRQSDDQEEYIKSTAIMLFPNEDAYNRKMARY</sequence>
<comment type="caution">
    <text evidence="1">The sequence shown here is derived from an EMBL/GenBank/DDBJ whole genome shotgun (WGS) entry which is preliminary data.</text>
</comment>
<dbReference type="PANTHER" id="PTHR31511:SF12">
    <property type="entry name" value="RHO TERMINATION FACTOR N-TERMINAL DOMAIN-CONTAINING PROTEIN"/>
    <property type="match status" value="1"/>
</dbReference>
<dbReference type="InterPro" id="IPR043502">
    <property type="entry name" value="DNA/RNA_pol_sf"/>
</dbReference>
<dbReference type="InterPro" id="IPR017964">
    <property type="entry name" value="DNA-dir_DNA_pol_B_CS"/>
</dbReference>
<organism evidence="1 2">
    <name type="scientific">Rhizophagus clarus</name>
    <dbReference type="NCBI Taxonomy" id="94130"/>
    <lineage>
        <taxon>Eukaryota</taxon>
        <taxon>Fungi</taxon>
        <taxon>Fungi incertae sedis</taxon>
        <taxon>Mucoromycota</taxon>
        <taxon>Glomeromycotina</taxon>
        <taxon>Glomeromycetes</taxon>
        <taxon>Glomerales</taxon>
        <taxon>Glomeraceae</taxon>
        <taxon>Rhizophagus</taxon>
    </lineage>
</organism>
<dbReference type="PANTHER" id="PTHR31511">
    <property type="entry name" value="PROTEIN CBG23764"/>
    <property type="match status" value="1"/>
</dbReference>
<gene>
    <name evidence="1" type="ORF">RCL2_002461200</name>
</gene>
<accession>A0A8H3M7T3</accession>
<evidence type="ECO:0000313" key="2">
    <source>
        <dbReference type="Proteomes" id="UP000615446"/>
    </source>
</evidence>